<feature type="transmembrane region" description="Helical" evidence="1">
    <location>
        <begin position="352"/>
        <end position="374"/>
    </location>
</feature>
<dbReference type="GO" id="GO:0015209">
    <property type="term" value="F:cytosine transmembrane transporter activity"/>
    <property type="evidence" value="ECO:0007669"/>
    <property type="project" value="InterPro"/>
</dbReference>
<name>A0A133U3L1_9EURY</name>
<dbReference type="Gene3D" id="1.10.4160.10">
    <property type="entry name" value="Hydantoin permease"/>
    <property type="match status" value="1"/>
</dbReference>
<dbReference type="PANTHER" id="PTHR30569">
    <property type="entry name" value="CYTOSINE TRANSPORTER CODB"/>
    <property type="match status" value="1"/>
</dbReference>
<comment type="caution">
    <text evidence="2">The sequence shown here is derived from an EMBL/GenBank/DDBJ whole genome shotgun (WGS) entry which is preliminary data.</text>
</comment>
<reference evidence="2 3" key="1">
    <citation type="journal article" date="2016" name="Sci. Rep.">
        <title>Metabolic traits of an uncultured archaeal lineage -MSBL1- from brine pools of the Red Sea.</title>
        <authorList>
            <person name="Mwirichia R."/>
            <person name="Alam I."/>
            <person name="Rashid M."/>
            <person name="Vinu M."/>
            <person name="Ba-Alawi W."/>
            <person name="Anthony Kamau A."/>
            <person name="Kamanda Ngugi D."/>
            <person name="Goker M."/>
            <person name="Klenk H.P."/>
            <person name="Bajic V."/>
            <person name="Stingl U."/>
        </authorList>
    </citation>
    <scope>NUCLEOTIDE SEQUENCE [LARGE SCALE GENOMIC DNA]</scope>
    <source>
        <strain evidence="2">SCGC-AAA259D14</strain>
    </source>
</reference>
<keyword evidence="1" id="KW-0472">Membrane</keyword>
<feature type="transmembrane region" description="Helical" evidence="1">
    <location>
        <begin position="100"/>
        <end position="119"/>
    </location>
</feature>
<keyword evidence="3" id="KW-1185">Reference proteome</keyword>
<feature type="transmembrane region" description="Helical" evidence="1">
    <location>
        <begin position="241"/>
        <end position="265"/>
    </location>
</feature>
<organism evidence="2 3">
    <name type="scientific">candidate division MSBL1 archaeon SCGC-AAA259D14</name>
    <dbReference type="NCBI Taxonomy" id="1698261"/>
    <lineage>
        <taxon>Archaea</taxon>
        <taxon>Methanobacteriati</taxon>
        <taxon>Methanobacteriota</taxon>
        <taxon>candidate division MSBL1</taxon>
    </lineage>
</organism>
<evidence type="ECO:0000313" key="2">
    <source>
        <dbReference type="EMBL" id="KXA88768.1"/>
    </source>
</evidence>
<dbReference type="Proteomes" id="UP000070589">
    <property type="component" value="Unassembled WGS sequence"/>
</dbReference>
<feature type="transmembrane region" description="Helical" evidence="1">
    <location>
        <begin position="28"/>
        <end position="49"/>
    </location>
</feature>
<protein>
    <recommendedName>
        <fullName evidence="4">Cytosine permease</fullName>
    </recommendedName>
</protein>
<feature type="transmembrane region" description="Helical" evidence="1">
    <location>
        <begin position="171"/>
        <end position="191"/>
    </location>
</feature>
<proteinExistence type="predicted"/>
<dbReference type="InterPro" id="IPR030191">
    <property type="entry name" value="CodB"/>
</dbReference>
<feature type="transmembrane region" description="Helical" evidence="1">
    <location>
        <begin position="61"/>
        <end position="79"/>
    </location>
</feature>
<dbReference type="AlphaFoldDB" id="A0A133U3L1"/>
<feature type="transmembrane region" description="Helical" evidence="1">
    <location>
        <begin position="211"/>
        <end position="229"/>
    </location>
</feature>
<evidence type="ECO:0000256" key="1">
    <source>
        <dbReference type="SAM" id="Phobius"/>
    </source>
</evidence>
<feature type="transmembrane region" description="Helical" evidence="1">
    <location>
        <begin position="271"/>
        <end position="293"/>
    </location>
</feature>
<feature type="transmembrane region" description="Helical" evidence="1">
    <location>
        <begin position="329"/>
        <end position="346"/>
    </location>
</feature>
<dbReference type="EMBL" id="LHXL01000082">
    <property type="protein sequence ID" value="KXA88768.1"/>
    <property type="molecule type" value="Genomic_DNA"/>
</dbReference>
<evidence type="ECO:0008006" key="4">
    <source>
        <dbReference type="Google" id="ProtNLM"/>
    </source>
</evidence>
<accession>A0A133U3L1</accession>
<evidence type="ECO:0000313" key="3">
    <source>
        <dbReference type="Proteomes" id="UP000070589"/>
    </source>
</evidence>
<feature type="transmembrane region" description="Helical" evidence="1">
    <location>
        <begin position="386"/>
        <end position="405"/>
    </location>
</feature>
<dbReference type="GO" id="GO:0005886">
    <property type="term" value="C:plasma membrane"/>
    <property type="evidence" value="ECO:0007669"/>
    <property type="project" value="TreeGrafter"/>
</dbReference>
<feature type="transmembrane region" description="Helical" evidence="1">
    <location>
        <begin position="411"/>
        <end position="431"/>
    </location>
</feature>
<dbReference type="PANTHER" id="PTHR30569:SF0">
    <property type="entry name" value="CYTOSINE PERMEASE"/>
    <property type="match status" value="1"/>
</dbReference>
<gene>
    <name evidence="2" type="ORF">AKJ62_04515</name>
</gene>
<sequence>MVSEEREEEAFLDEDVFRKVPETETYEWTHFLMIFIGMWASLAAVGRGVTLGLNITPWKGILGLFFGYMICMVYGFLVGRLGVKRRLATYPILQRPFSKFWAILPSLFTFGLAATFIGVQADVIARISMAVVNVPIITLVGPITNRTIISGLLCAGMMFTAYKGIRYIRNLSWASIPFYMSVLVVGIVLATLKFDGSFLELLTVEKHKTSFATATFIGVSLYAGFSAMLPDVSRFVKTMRGFTKAIIIGFISAVFIPASGVLMGAGYGAQYFGVFGAFAFALGIYAAVSMFLAQWTTNDNNAFTSGLALSTASRILDRKFETGRLNRKAATLIPILVGIGLSAAGAGGIGPLIAFVTALGSWLPPMAGVVIGHYYIVEKVAGEKGVAGKGIAGPISWIAVSLLVHLGILPWGAITGVVGGVAVYVALYFGVESPLFGKEKI</sequence>
<keyword evidence="1" id="KW-1133">Transmembrane helix</keyword>
<feature type="transmembrane region" description="Helical" evidence="1">
    <location>
        <begin position="139"/>
        <end position="159"/>
    </location>
</feature>
<keyword evidence="1" id="KW-0812">Transmembrane</keyword>